<keyword evidence="3 4" id="KW-0732">Signal</keyword>
<evidence type="ECO:0000256" key="2">
    <source>
        <dbReference type="ARBA" id="ARBA00007639"/>
    </source>
</evidence>
<evidence type="ECO:0000256" key="1">
    <source>
        <dbReference type="ARBA" id="ARBA00004196"/>
    </source>
</evidence>
<name>A0ABY4FSE8_9MICO</name>
<dbReference type="RefSeq" id="WP_244684107.1">
    <property type="nucleotide sequence ID" value="NZ_CP095043.1"/>
</dbReference>
<feature type="chain" id="PRO_5047311781" evidence="4">
    <location>
        <begin position="26"/>
        <end position="369"/>
    </location>
</feature>
<dbReference type="Pfam" id="PF13407">
    <property type="entry name" value="Peripla_BP_4"/>
    <property type="match status" value="1"/>
</dbReference>
<dbReference type="InterPro" id="IPR025997">
    <property type="entry name" value="SBP_2_dom"/>
</dbReference>
<dbReference type="SUPFAM" id="SSF53822">
    <property type="entry name" value="Periplasmic binding protein-like I"/>
    <property type="match status" value="1"/>
</dbReference>
<proteinExistence type="inferred from homology"/>
<gene>
    <name evidence="6" type="ORF">MUN76_09125</name>
</gene>
<reference evidence="6 7" key="1">
    <citation type="submission" date="2022-04" db="EMBL/GenBank/DDBJ databases">
        <title>Leucobacter sp. isolated from rhizosphere of onion.</title>
        <authorList>
            <person name="Won M."/>
            <person name="Lee C.-M."/>
            <person name="Woen H.-Y."/>
            <person name="Kwon S.-W."/>
        </authorList>
    </citation>
    <scope>NUCLEOTIDE SEQUENCE [LARGE SCALE GENOMIC DNA]</scope>
    <source>
        <strain evidence="6 7">H25R-14</strain>
    </source>
</reference>
<dbReference type="Proteomes" id="UP000831775">
    <property type="component" value="Chromosome"/>
</dbReference>
<evidence type="ECO:0000256" key="4">
    <source>
        <dbReference type="SAM" id="SignalP"/>
    </source>
</evidence>
<evidence type="ECO:0000313" key="6">
    <source>
        <dbReference type="EMBL" id="UOQ59218.1"/>
    </source>
</evidence>
<accession>A0ABY4FSE8</accession>
<evidence type="ECO:0000313" key="7">
    <source>
        <dbReference type="Proteomes" id="UP000831775"/>
    </source>
</evidence>
<dbReference type="InterPro" id="IPR028082">
    <property type="entry name" value="Peripla_BP_I"/>
</dbReference>
<feature type="signal peptide" evidence="4">
    <location>
        <begin position="1"/>
        <end position="25"/>
    </location>
</feature>
<protein>
    <submittedName>
        <fullName evidence="6">Substrate-binding domain-containing protein</fullName>
    </submittedName>
</protein>
<evidence type="ECO:0000256" key="3">
    <source>
        <dbReference type="ARBA" id="ARBA00022729"/>
    </source>
</evidence>
<keyword evidence="7" id="KW-1185">Reference proteome</keyword>
<sequence length="369" mass="38084">MRISKKLLSGAAALSAGLLLLTACSSGGTSDEAGGGSGGGTGDAPAWCGPDEASVTFLDGYIVNGWRKIAAETGKLEAEKCPSVTSFEIIDGQGDTQKAISDINGAVATGSNAIVVHTASGEAILPALRSAHDAGVVTVPYRDGVGGAEGEDYDIWVGSDYVEDGRTFGNWIKEQFPDGAKVLFLSGPAGTTQGLDEKSGLDEVLSDDKYEFIGEQPFEITDWDPAKTQQVLTAAIAKHPQIDVIVSDYGPSLVGALPEFEKAGRSIPALAASDGNVLGCFWTDNQEANPDFKMMTIKTGTDNIALAVQHAIARATGGEVPADTAYAGGVFEDSTSTDAPVQCEPDLPDDIYLSSSALSGEDQAALIGN</sequence>
<dbReference type="PANTHER" id="PTHR46847:SF1">
    <property type="entry name" value="D-ALLOSE-BINDING PERIPLASMIC PROTEIN-RELATED"/>
    <property type="match status" value="1"/>
</dbReference>
<dbReference type="PROSITE" id="PS51257">
    <property type="entry name" value="PROKAR_LIPOPROTEIN"/>
    <property type="match status" value="1"/>
</dbReference>
<evidence type="ECO:0000259" key="5">
    <source>
        <dbReference type="Pfam" id="PF13407"/>
    </source>
</evidence>
<comment type="similarity">
    <text evidence="2">Belongs to the bacterial solute-binding protein 2 family.</text>
</comment>
<dbReference type="PANTHER" id="PTHR46847">
    <property type="entry name" value="D-ALLOSE-BINDING PERIPLASMIC PROTEIN-RELATED"/>
    <property type="match status" value="1"/>
</dbReference>
<comment type="subcellular location">
    <subcellularLocation>
        <location evidence="1">Cell envelope</location>
    </subcellularLocation>
</comment>
<organism evidence="6 7">
    <name type="scientific">Leucobacter rhizosphaerae</name>
    <dbReference type="NCBI Taxonomy" id="2932245"/>
    <lineage>
        <taxon>Bacteria</taxon>
        <taxon>Bacillati</taxon>
        <taxon>Actinomycetota</taxon>
        <taxon>Actinomycetes</taxon>
        <taxon>Micrococcales</taxon>
        <taxon>Microbacteriaceae</taxon>
        <taxon>Leucobacter</taxon>
    </lineage>
</organism>
<dbReference type="EMBL" id="CP095043">
    <property type="protein sequence ID" value="UOQ59218.1"/>
    <property type="molecule type" value="Genomic_DNA"/>
</dbReference>
<feature type="domain" description="Periplasmic binding protein" evidence="5">
    <location>
        <begin position="64"/>
        <end position="266"/>
    </location>
</feature>
<dbReference type="Gene3D" id="3.40.50.2300">
    <property type="match status" value="2"/>
</dbReference>